<dbReference type="Proteomes" id="UP000799441">
    <property type="component" value="Unassembled WGS sequence"/>
</dbReference>
<evidence type="ECO:0000256" key="7">
    <source>
        <dbReference type="ARBA" id="ARBA00022777"/>
    </source>
</evidence>
<evidence type="ECO:0000313" key="11">
    <source>
        <dbReference type="EMBL" id="KAF2717206.1"/>
    </source>
</evidence>
<feature type="non-terminal residue" evidence="11">
    <location>
        <position position="564"/>
    </location>
</feature>
<protein>
    <recommendedName>
        <fullName evidence="4">Polynucleotide 5'-hydroxyl-kinase GRC3</fullName>
    </recommendedName>
    <alternativeName>
        <fullName evidence="3">Polynucleotide 5'-hydroxyl-kinase grc3</fullName>
    </alternativeName>
</protein>
<dbReference type="PANTHER" id="PTHR12755">
    <property type="entry name" value="CLEAVAGE/POLYADENYLATION FACTOR IA SUBUNIT CLP1P"/>
    <property type="match status" value="1"/>
</dbReference>
<comment type="caution">
    <text evidence="11">The sequence shown here is derived from an EMBL/GenBank/DDBJ whole genome shotgun (WGS) entry which is preliminary data.</text>
</comment>
<dbReference type="AlphaFoldDB" id="A0A9P4Q2J7"/>
<keyword evidence="7" id="KW-0418">Kinase</keyword>
<evidence type="ECO:0000259" key="10">
    <source>
        <dbReference type="Pfam" id="PF16575"/>
    </source>
</evidence>
<dbReference type="PANTHER" id="PTHR12755:SF3">
    <property type="entry name" value="POLYNUCLEOTIDE 5'-HYDROXYL-KINASE NOL9"/>
    <property type="match status" value="1"/>
</dbReference>
<proteinExistence type="inferred from homology"/>
<evidence type="ECO:0000256" key="3">
    <source>
        <dbReference type="ARBA" id="ARBA00018706"/>
    </source>
</evidence>
<dbReference type="GO" id="GO:0051731">
    <property type="term" value="F:polynucleotide 5'-hydroxyl-kinase activity"/>
    <property type="evidence" value="ECO:0007669"/>
    <property type="project" value="InterPro"/>
</dbReference>
<accession>A0A9P4Q2J7</accession>
<feature type="domain" description="Clp1 P-loop" evidence="10">
    <location>
        <begin position="159"/>
        <end position="348"/>
    </location>
</feature>
<keyword evidence="6" id="KW-0547">Nucleotide-binding</keyword>
<sequence>LSTFRPGPRNVIQEDSGAFVFRLRKGETVVFIGIFDIAVSEGAVTILGAFLHNNSKTCRVVAPSTHSLPPVIARADAIVHITSAKSSLQRLEALSPLFRNIWAHNNDKSQSFRLLLTSNDDAMHRSLDVVECDRETDGFLSTALSSTDYPVRKVAISIGGKSTGKSTMNRLLLNSALRKHPICLYLDLDPGQPEFGPPGQISLVKVSKFVLRPPFANYTINAKSGIEVLKSHTIAANSFKDDPDHYVACVRDLFENFERRFNNQPLIINPCGWINGTGSHILRDLVHLVKPSVALILEPLDQETTLWIDAVLQSVVVKQHRVLRRQIRPSSRTPAELRAMQTMVYFHSQETPSLDREAQQALNLKTISHFHPWIVSYAGPHAAVTAVVSYGSQPNPCFLPELLNGATVAVVTVDVSESSSAAEETSHRRTSLSVSGQGHGHALPYLTPDGKGILLPPKPKHSNCVGLALVRAIDNSTKTIQLITPIPSSQIATLSGLSRHVILVRGSFDSPEWAYLEDLYQKGDSTANEGEHGLCDENVKIRPWVSRRGMVGIESAVWRLRHQP</sequence>
<dbReference type="GO" id="GO:0005634">
    <property type="term" value="C:nucleus"/>
    <property type="evidence" value="ECO:0007669"/>
    <property type="project" value="TreeGrafter"/>
</dbReference>
<feature type="non-terminal residue" evidence="11">
    <location>
        <position position="1"/>
    </location>
</feature>
<evidence type="ECO:0000313" key="12">
    <source>
        <dbReference type="Proteomes" id="UP000799441"/>
    </source>
</evidence>
<dbReference type="EMBL" id="MU003849">
    <property type="protein sequence ID" value="KAF2717206.1"/>
    <property type="molecule type" value="Genomic_DNA"/>
</dbReference>
<feature type="region of interest" description="Disordered" evidence="9">
    <location>
        <begin position="419"/>
        <end position="439"/>
    </location>
</feature>
<evidence type="ECO:0000256" key="1">
    <source>
        <dbReference type="ARBA" id="ARBA00003798"/>
    </source>
</evidence>
<dbReference type="Pfam" id="PF16575">
    <property type="entry name" value="CLP1_P"/>
    <property type="match status" value="1"/>
</dbReference>
<dbReference type="GO" id="GO:0000448">
    <property type="term" value="P:cleavage in ITS2 between 5.8S rRNA and LSU-rRNA of tricistronic rRNA transcript (SSU-rRNA, 5.8S rRNA, LSU-rRNA)"/>
    <property type="evidence" value="ECO:0007669"/>
    <property type="project" value="TreeGrafter"/>
</dbReference>
<comment type="function">
    <text evidence="1">Polynucleotide 5'-kinase involved in rRNA processing.</text>
</comment>
<evidence type="ECO:0000256" key="2">
    <source>
        <dbReference type="ARBA" id="ARBA00011003"/>
    </source>
</evidence>
<evidence type="ECO:0000256" key="9">
    <source>
        <dbReference type="SAM" id="MobiDB-lite"/>
    </source>
</evidence>
<comment type="similarity">
    <text evidence="2">Belongs to the Clp1 family. NOL9/GRC3 subfamily.</text>
</comment>
<evidence type="ECO:0000256" key="8">
    <source>
        <dbReference type="ARBA" id="ARBA00022840"/>
    </source>
</evidence>
<gene>
    <name evidence="11" type="ORF">K431DRAFT_196883</name>
</gene>
<keyword evidence="8" id="KW-0067">ATP-binding</keyword>
<dbReference type="InterPro" id="IPR027417">
    <property type="entry name" value="P-loop_NTPase"/>
</dbReference>
<dbReference type="OrthoDB" id="4054781at2759"/>
<name>A0A9P4Q2J7_9PEZI</name>
<evidence type="ECO:0000256" key="4">
    <source>
        <dbReference type="ARBA" id="ARBA00019824"/>
    </source>
</evidence>
<keyword evidence="5" id="KW-0808">Transferase</keyword>
<evidence type="ECO:0000256" key="5">
    <source>
        <dbReference type="ARBA" id="ARBA00022679"/>
    </source>
</evidence>
<dbReference type="InterPro" id="IPR045116">
    <property type="entry name" value="Clp1/Grc3"/>
</dbReference>
<organism evidence="11 12">
    <name type="scientific">Polychaeton citri CBS 116435</name>
    <dbReference type="NCBI Taxonomy" id="1314669"/>
    <lineage>
        <taxon>Eukaryota</taxon>
        <taxon>Fungi</taxon>
        <taxon>Dikarya</taxon>
        <taxon>Ascomycota</taxon>
        <taxon>Pezizomycotina</taxon>
        <taxon>Dothideomycetes</taxon>
        <taxon>Dothideomycetidae</taxon>
        <taxon>Capnodiales</taxon>
        <taxon>Capnodiaceae</taxon>
        <taxon>Polychaeton</taxon>
    </lineage>
</organism>
<reference evidence="11" key="1">
    <citation type="journal article" date="2020" name="Stud. Mycol.">
        <title>101 Dothideomycetes genomes: a test case for predicting lifestyles and emergence of pathogens.</title>
        <authorList>
            <person name="Haridas S."/>
            <person name="Albert R."/>
            <person name="Binder M."/>
            <person name="Bloem J."/>
            <person name="Labutti K."/>
            <person name="Salamov A."/>
            <person name="Andreopoulos B."/>
            <person name="Baker S."/>
            <person name="Barry K."/>
            <person name="Bills G."/>
            <person name="Bluhm B."/>
            <person name="Cannon C."/>
            <person name="Castanera R."/>
            <person name="Culley D."/>
            <person name="Daum C."/>
            <person name="Ezra D."/>
            <person name="Gonzalez J."/>
            <person name="Henrissat B."/>
            <person name="Kuo A."/>
            <person name="Liang C."/>
            <person name="Lipzen A."/>
            <person name="Lutzoni F."/>
            <person name="Magnuson J."/>
            <person name="Mondo S."/>
            <person name="Nolan M."/>
            <person name="Ohm R."/>
            <person name="Pangilinan J."/>
            <person name="Park H.-J."/>
            <person name="Ramirez L."/>
            <person name="Alfaro M."/>
            <person name="Sun H."/>
            <person name="Tritt A."/>
            <person name="Yoshinaga Y."/>
            <person name="Zwiers L.-H."/>
            <person name="Turgeon B."/>
            <person name="Goodwin S."/>
            <person name="Spatafora J."/>
            <person name="Crous P."/>
            <person name="Grigoriev I."/>
        </authorList>
    </citation>
    <scope>NUCLEOTIDE SEQUENCE</scope>
    <source>
        <strain evidence="11">CBS 116435</strain>
    </source>
</reference>
<evidence type="ECO:0000256" key="6">
    <source>
        <dbReference type="ARBA" id="ARBA00022741"/>
    </source>
</evidence>
<dbReference type="GO" id="GO:0005524">
    <property type="term" value="F:ATP binding"/>
    <property type="evidence" value="ECO:0007669"/>
    <property type="project" value="UniProtKB-KW"/>
</dbReference>
<keyword evidence="12" id="KW-1185">Reference proteome</keyword>
<dbReference type="InterPro" id="IPR032319">
    <property type="entry name" value="CLP1_P"/>
</dbReference>
<dbReference type="Gene3D" id="3.40.50.300">
    <property type="entry name" value="P-loop containing nucleotide triphosphate hydrolases"/>
    <property type="match status" value="1"/>
</dbReference>